<evidence type="ECO:0000256" key="9">
    <source>
        <dbReference type="SAM" id="Phobius"/>
    </source>
</evidence>
<keyword evidence="12" id="KW-1185">Reference proteome</keyword>
<feature type="transmembrane region" description="Helical" evidence="9">
    <location>
        <begin position="371"/>
        <end position="391"/>
    </location>
</feature>
<dbReference type="AlphaFoldDB" id="A0A1I4LCJ2"/>
<keyword evidence="8 9" id="KW-0472">Membrane</keyword>
<evidence type="ECO:0000313" key="12">
    <source>
        <dbReference type="Proteomes" id="UP000199006"/>
    </source>
</evidence>
<keyword evidence="6 9" id="KW-1133">Transmembrane helix</keyword>
<dbReference type="OrthoDB" id="1757035at2"/>
<comment type="subcellular location">
    <subcellularLocation>
        <location evidence="1">Cell membrane</location>
        <topology evidence="1">Multi-pass membrane protein</topology>
    </subcellularLocation>
</comment>
<feature type="transmembrane region" description="Helical" evidence="9">
    <location>
        <begin position="285"/>
        <end position="304"/>
    </location>
</feature>
<evidence type="ECO:0000256" key="2">
    <source>
        <dbReference type="ARBA" id="ARBA00022448"/>
    </source>
</evidence>
<keyword evidence="2" id="KW-0813">Transport</keyword>
<organism evidence="11 12">
    <name type="scientific">Halanaerobium salsuginis</name>
    <dbReference type="NCBI Taxonomy" id="29563"/>
    <lineage>
        <taxon>Bacteria</taxon>
        <taxon>Bacillati</taxon>
        <taxon>Bacillota</taxon>
        <taxon>Clostridia</taxon>
        <taxon>Halanaerobiales</taxon>
        <taxon>Halanaerobiaceae</taxon>
        <taxon>Halanaerobium</taxon>
    </lineage>
</organism>
<dbReference type="Pfam" id="PF00999">
    <property type="entry name" value="Na_H_Exchanger"/>
    <property type="match status" value="1"/>
</dbReference>
<evidence type="ECO:0000256" key="4">
    <source>
        <dbReference type="ARBA" id="ARBA00022475"/>
    </source>
</evidence>
<evidence type="ECO:0000313" key="11">
    <source>
        <dbReference type="EMBL" id="SFL88724.1"/>
    </source>
</evidence>
<dbReference type="GO" id="GO:0015297">
    <property type="term" value="F:antiporter activity"/>
    <property type="evidence" value="ECO:0007669"/>
    <property type="project" value="UniProtKB-KW"/>
</dbReference>
<evidence type="ECO:0000256" key="6">
    <source>
        <dbReference type="ARBA" id="ARBA00022989"/>
    </source>
</evidence>
<evidence type="ECO:0000256" key="7">
    <source>
        <dbReference type="ARBA" id="ARBA00023065"/>
    </source>
</evidence>
<name>A0A1I4LCJ2_9FIRM</name>
<reference evidence="11 12" key="1">
    <citation type="submission" date="2016-10" db="EMBL/GenBank/DDBJ databases">
        <authorList>
            <person name="de Groot N.N."/>
        </authorList>
    </citation>
    <scope>NUCLEOTIDE SEQUENCE [LARGE SCALE GENOMIC DNA]</scope>
    <source>
        <strain evidence="11 12">ATCC 51327</strain>
    </source>
</reference>
<dbReference type="InterPro" id="IPR006153">
    <property type="entry name" value="Cation/H_exchanger_TM"/>
</dbReference>
<dbReference type="Gene3D" id="1.20.1530.20">
    <property type="match status" value="1"/>
</dbReference>
<feature type="transmembrane region" description="Helical" evidence="9">
    <location>
        <begin position="310"/>
        <end position="332"/>
    </location>
</feature>
<evidence type="ECO:0000256" key="8">
    <source>
        <dbReference type="ARBA" id="ARBA00023136"/>
    </source>
</evidence>
<keyword evidence="7" id="KW-0406">Ion transport</keyword>
<keyword evidence="4" id="KW-1003">Cell membrane</keyword>
<keyword evidence="5 9" id="KW-0812">Transmembrane</keyword>
<feature type="transmembrane region" description="Helical" evidence="9">
    <location>
        <begin position="196"/>
        <end position="213"/>
    </location>
</feature>
<dbReference type="PANTHER" id="PTHR32507">
    <property type="entry name" value="NA(+)/H(+) ANTIPORTER 1"/>
    <property type="match status" value="1"/>
</dbReference>
<feature type="transmembrane region" description="Helical" evidence="9">
    <location>
        <begin position="89"/>
        <end position="116"/>
    </location>
</feature>
<feature type="transmembrane region" description="Helical" evidence="9">
    <location>
        <begin position="122"/>
        <end position="142"/>
    </location>
</feature>
<accession>A0A1I4LCJ2</accession>
<feature type="transmembrane region" description="Helical" evidence="9">
    <location>
        <begin position="163"/>
        <end position="184"/>
    </location>
</feature>
<evidence type="ECO:0000256" key="1">
    <source>
        <dbReference type="ARBA" id="ARBA00004651"/>
    </source>
</evidence>
<dbReference type="InterPro" id="IPR038770">
    <property type="entry name" value="Na+/solute_symporter_sf"/>
</dbReference>
<feature type="domain" description="Cation/H+ exchanger transmembrane" evidence="10">
    <location>
        <begin position="22"/>
        <end position="398"/>
    </location>
</feature>
<feature type="transmembrane region" description="Helical" evidence="9">
    <location>
        <begin position="60"/>
        <end position="77"/>
    </location>
</feature>
<evidence type="ECO:0000256" key="5">
    <source>
        <dbReference type="ARBA" id="ARBA00022692"/>
    </source>
</evidence>
<dbReference type="PANTHER" id="PTHR32507:SF0">
    <property type="entry name" value="NA(+)_H(+) ANTIPORTER 2-RELATED"/>
    <property type="match status" value="1"/>
</dbReference>
<sequence length="406" mass="44419">MDVQIVHEIFFMVSLIFFSGMVGGAIAQKFALPDVVVYLIVGIILGPYGLNFLNMADESLTVKLILTTGTAFILYLGGREVNLKIIKKVWLTIFMLSTIGVIVTAFVVGISAHLLLGIPFSIALLLGAIISPTDPATLVPIFKQYKIRKKVAQTVASESAFNDAVGSVLFFTFLTVITSGHLSVSHSLLVFLKDTGFGIAIGILFGVFGSILISQSNYGFLKNFSSIMSIFVAITSYLVAELVGGSGFMASFVAGIVCGNKIYMGMKCNLINRKVQEDVNETVGLILRMMIFIVLGTMIDFKIIFDHFWINLLIILIFMFIARPLTIFISALPDRKADWESKELLFMCWVRETGVMPAALTGMLMGMDIPYLSHITGIAFMTIIITLVLQANTTNIVAEKLGLIDN</sequence>
<dbReference type="EMBL" id="FOTI01000039">
    <property type="protein sequence ID" value="SFL88724.1"/>
    <property type="molecule type" value="Genomic_DNA"/>
</dbReference>
<evidence type="ECO:0000259" key="10">
    <source>
        <dbReference type="Pfam" id="PF00999"/>
    </source>
</evidence>
<feature type="transmembrane region" description="Helical" evidence="9">
    <location>
        <begin position="6"/>
        <end position="28"/>
    </location>
</feature>
<protein>
    <submittedName>
        <fullName evidence="11">Cell volume regulation protein A</fullName>
    </submittedName>
</protein>
<evidence type="ECO:0000256" key="3">
    <source>
        <dbReference type="ARBA" id="ARBA00022449"/>
    </source>
</evidence>
<dbReference type="Proteomes" id="UP000199006">
    <property type="component" value="Unassembled WGS sequence"/>
</dbReference>
<keyword evidence="3" id="KW-0050">Antiport</keyword>
<gene>
    <name evidence="11" type="ORF">SAMN02983006_02291</name>
</gene>
<dbReference type="GO" id="GO:0005886">
    <property type="term" value="C:plasma membrane"/>
    <property type="evidence" value="ECO:0007669"/>
    <property type="project" value="UniProtKB-SubCell"/>
</dbReference>
<dbReference type="GO" id="GO:1902600">
    <property type="term" value="P:proton transmembrane transport"/>
    <property type="evidence" value="ECO:0007669"/>
    <property type="project" value="InterPro"/>
</dbReference>
<feature type="transmembrane region" description="Helical" evidence="9">
    <location>
        <begin position="35"/>
        <end position="54"/>
    </location>
</feature>
<dbReference type="RefSeq" id="WP_089862323.1">
    <property type="nucleotide sequence ID" value="NZ_FOTI01000039.1"/>
</dbReference>
<proteinExistence type="predicted"/>